<gene>
    <name evidence="2" type="ORF">OFLC_LOCUS6579</name>
</gene>
<dbReference type="GO" id="GO:0070300">
    <property type="term" value="F:phosphatidic acid binding"/>
    <property type="evidence" value="ECO:0007669"/>
    <property type="project" value="TreeGrafter"/>
</dbReference>
<organism evidence="4">
    <name type="scientific">Onchocerca flexuosa</name>
    <dbReference type="NCBI Taxonomy" id="387005"/>
    <lineage>
        <taxon>Eukaryota</taxon>
        <taxon>Metazoa</taxon>
        <taxon>Ecdysozoa</taxon>
        <taxon>Nematoda</taxon>
        <taxon>Chromadorea</taxon>
        <taxon>Rhabditida</taxon>
        <taxon>Spirurina</taxon>
        <taxon>Spiruromorpha</taxon>
        <taxon>Filarioidea</taxon>
        <taxon>Onchocercidae</taxon>
        <taxon>Onchocerca</taxon>
    </lineage>
</organism>
<sequence length="142" mass="16291">MIQADQIVTKRHIYKIVLTGGPCGGKTTGQDRLRTFFEEMGWKVYTVPETANILLSGGVKFAELTQKQAYEFQKDLLLTLLRIETVFFNQANASNAERILIICDRGAMDPSAYIDKKSWAQILEEVNLDQFSLREDRYDQHI</sequence>
<dbReference type="Proteomes" id="UP000267606">
    <property type="component" value="Unassembled WGS sequence"/>
</dbReference>
<accession>A0A183HGG4</accession>
<dbReference type="PANTHER" id="PTHR34932:SF1">
    <property type="entry name" value="TRPL TRANSLOCATION DEFECT PROTEIN 14"/>
    <property type="match status" value="1"/>
</dbReference>
<reference evidence="4" key="1">
    <citation type="submission" date="2016-06" db="UniProtKB">
        <authorList>
            <consortium name="WormBaseParasite"/>
        </authorList>
    </citation>
    <scope>IDENTIFICATION</scope>
</reference>
<dbReference type="WBParaSite" id="OFLC_0000657501-mRNA-1">
    <property type="protein sequence ID" value="OFLC_0000657501-mRNA-1"/>
    <property type="gene ID" value="OFLC_0000657501"/>
</dbReference>
<dbReference type="AlphaFoldDB" id="A0A183HGG4"/>
<evidence type="ECO:0000313" key="4">
    <source>
        <dbReference type="WBParaSite" id="OFLC_0000657501-mRNA-1"/>
    </source>
</evidence>
<evidence type="ECO:0000313" key="2">
    <source>
        <dbReference type="EMBL" id="VDO47003.1"/>
    </source>
</evidence>
<dbReference type="PANTHER" id="PTHR34932">
    <property type="entry name" value="TRPL TRANSLOCATION DEFECT PROTEIN 14"/>
    <property type="match status" value="1"/>
</dbReference>
<dbReference type="EMBL" id="UZAJ01006336">
    <property type="protein sequence ID" value="VDO47003.1"/>
    <property type="molecule type" value="Genomic_DNA"/>
</dbReference>
<dbReference type="InterPro" id="IPR027417">
    <property type="entry name" value="P-loop_NTPase"/>
</dbReference>
<evidence type="ECO:0000259" key="1">
    <source>
        <dbReference type="Pfam" id="PF13521"/>
    </source>
</evidence>
<evidence type="ECO:0000313" key="3">
    <source>
        <dbReference type="Proteomes" id="UP000267606"/>
    </source>
</evidence>
<feature type="domain" description="NadR/Ttd14 AAA" evidence="1">
    <location>
        <begin position="15"/>
        <end position="140"/>
    </location>
</feature>
<dbReference type="GO" id="GO:0035091">
    <property type="term" value="F:phosphatidylinositol binding"/>
    <property type="evidence" value="ECO:0007669"/>
    <property type="project" value="TreeGrafter"/>
</dbReference>
<reference evidence="2 3" key="2">
    <citation type="submission" date="2018-11" db="EMBL/GenBank/DDBJ databases">
        <authorList>
            <consortium name="Pathogen Informatics"/>
        </authorList>
    </citation>
    <scope>NUCLEOTIDE SEQUENCE [LARGE SCALE GENOMIC DNA]</scope>
</reference>
<proteinExistence type="predicted"/>
<name>A0A183HGG4_9BILA</name>
<dbReference type="InterPro" id="IPR053227">
    <property type="entry name" value="TRPL-trafficking_regulator"/>
</dbReference>
<dbReference type="Gene3D" id="3.40.50.300">
    <property type="entry name" value="P-loop containing nucleotide triphosphate hydrolases"/>
    <property type="match status" value="1"/>
</dbReference>
<dbReference type="SUPFAM" id="SSF52540">
    <property type="entry name" value="P-loop containing nucleoside triphosphate hydrolases"/>
    <property type="match status" value="1"/>
</dbReference>
<dbReference type="GO" id="GO:0045494">
    <property type="term" value="P:photoreceptor cell maintenance"/>
    <property type="evidence" value="ECO:0007669"/>
    <property type="project" value="TreeGrafter"/>
</dbReference>
<dbReference type="Pfam" id="PF13521">
    <property type="entry name" value="AAA_28"/>
    <property type="match status" value="1"/>
</dbReference>
<protein>
    <submittedName>
        <fullName evidence="4">AAA_28 domain-containing protein</fullName>
    </submittedName>
</protein>
<dbReference type="InterPro" id="IPR038727">
    <property type="entry name" value="NadR/Ttd14_AAA_dom"/>
</dbReference>
<dbReference type="GO" id="GO:0005525">
    <property type="term" value="F:GTP binding"/>
    <property type="evidence" value="ECO:0007669"/>
    <property type="project" value="TreeGrafter"/>
</dbReference>
<keyword evidence="3" id="KW-1185">Reference proteome</keyword>